<accession>A0A482X4K8</accession>
<evidence type="ECO:0000256" key="8">
    <source>
        <dbReference type="SAM" id="Phobius"/>
    </source>
</evidence>
<feature type="transmembrane region" description="Helical" evidence="8">
    <location>
        <begin position="172"/>
        <end position="191"/>
    </location>
</feature>
<dbReference type="GO" id="GO:0000139">
    <property type="term" value="C:Golgi membrane"/>
    <property type="evidence" value="ECO:0007669"/>
    <property type="project" value="TreeGrafter"/>
</dbReference>
<feature type="transmembrane region" description="Helical" evidence="8">
    <location>
        <begin position="7"/>
        <end position="28"/>
    </location>
</feature>
<dbReference type="PANTHER" id="PTHR10778:SF13">
    <property type="entry name" value="ADENOSINE 3'-PHOSPHO 5'-PHOSPHOSULFATE TRANSPORTER 1"/>
    <property type="match status" value="1"/>
</dbReference>
<evidence type="ECO:0000256" key="2">
    <source>
        <dbReference type="ARBA" id="ARBA00010694"/>
    </source>
</evidence>
<dbReference type="FunCoup" id="A0A482X4K8">
    <property type="interactions" value="1055"/>
</dbReference>
<evidence type="ECO:0000256" key="7">
    <source>
        <dbReference type="ARBA" id="ARBA00039668"/>
    </source>
</evidence>
<dbReference type="Proteomes" id="UP000291343">
    <property type="component" value="Unassembled WGS sequence"/>
</dbReference>
<feature type="transmembrane region" description="Helical" evidence="8">
    <location>
        <begin position="282"/>
        <end position="301"/>
    </location>
</feature>
<keyword evidence="3" id="KW-0813">Transport</keyword>
<evidence type="ECO:0000256" key="1">
    <source>
        <dbReference type="ARBA" id="ARBA00004141"/>
    </source>
</evidence>
<dbReference type="InParanoid" id="A0A482X4K8"/>
<protein>
    <recommendedName>
        <fullName evidence="7">Adenosine 3'-phospho 5'-phosphosulfate transporter 1</fullName>
    </recommendedName>
</protein>
<dbReference type="STRING" id="195883.A0A482X4K8"/>
<evidence type="ECO:0000256" key="5">
    <source>
        <dbReference type="ARBA" id="ARBA00022989"/>
    </source>
</evidence>
<dbReference type="AlphaFoldDB" id="A0A482X4K8"/>
<feature type="transmembrane region" description="Helical" evidence="8">
    <location>
        <begin position="48"/>
        <end position="70"/>
    </location>
</feature>
<dbReference type="InterPro" id="IPR013657">
    <property type="entry name" value="SCL35B1-4/HUT1"/>
</dbReference>
<sequence>MASNQGPVVVVILLVLLSVGVIYTLTQLLRSMLGEEETNSKEGYQDHWLFRLAINQLGYATIFVPGILIYKYVKASKYLERTGANCFSELLRCCFVGQDSGERFLPADSSSVNSSSSSSAARSAKQDALLLLLCVVGLQGSYLTWGLLQEKVMTQKYTNDNGDVGAFKDSQFLVFVNRILAFLLSGIYITFTRQPRHPMPLYKYIYCSFSNIMSSWCQYEALKYVSFPTQVLAKACKVIPVMIMGKIVSHQKYENYEYLTAVTISLGMASFMFGSTEMKGETITTFSGLILLCAYLTFDSFTSNWQSALFSQYKMSSVQMMCGVNLFSCLFTAVSLAQQGSFASSIAFMTQFPKFVVDCTLLSVSSAVGQLFIFYTISVFGPVVFVIIMTVRQGLAILLSCLIYQHPISVVGMLGIAVVFSSLFLRIYCNQRIRALRRRMQNGSTTKV</sequence>
<feature type="transmembrane region" description="Helical" evidence="8">
    <location>
        <begin position="256"/>
        <end position="276"/>
    </location>
</feature>
<dbReference type="PANTHER" id="PTHR10778">
    <property type="entry name" value="SOLUTE CARRIER FAMILY 35 MEMBER B"/>
    <property type="match status" value="1"/>
</dbReference>
<name>A0A482X4K8_LAOST</name>
<gene>
    <name evidence="9" type="ORF">LSTR_LSTR013910</name>
</gene>
<proteinExistence type="inferred from homology"/>
<dbReference type="GO" id="GO:0046964">
    <property type="term" value="F:3'-phosphoadenosine 5'-phosphosulfate transmembrane transporter activity"/>
    <property type="evidence" value="ECO:0007669"/>
    <property type="project" value="TreeGrafter"/>
</dbReference>
<dbReference type="Pfam" id="PF08449">
    <property type="entry name" value="UAA"/>
    <property type="match status" value="1"/>
</dbReference>
<organism evidence="9 10">
    <name type="scientific">Laodelphax striatellus</name>
    <name type="common">Small brown planthopper</name>
    <name type="synonym">Delphax striatella</name>
    <dbReference type="NCBI Taxonomy" id="195883"/>
    <lineage>
        <taxon>Eukaryota</taxon>
        <taxon>Metazoa</taxon>
        <taxon>Ecdysozoa</taxon>
        <taxon>Arthropoda</taxon>
        <taxon>Hexapoda</taxon>
        <taxon>Insecta</taxon>
        <taxon>Pterygota</taxon>
        <taxon>Neoptera</taxon>
        <taxon>Paraneoptera</taxon>
        <taxon>Hemiptera</taxon>
        <taxon>Auchenorrhyncha</taxon>
        <taxon>Fulgoroidea</taxon>
        <taxon>Delphacidae</taxon>
        <taxon>Criomorphinae</taxon>
        <taxon>Laodelphax</taxon>
    </lineage>
</organism>
<evidence type="ECO:0000256" key="6">
    <source>
        <dbReference type="ARBA" id="ARBA00023136"/>
    </source>
</evidence>
<keyword evidence="4 8" id="KW-0812">Transmembrane</keyword>
<dbReference type="OrthoDB" id="10035043at2759"/>
<dbReference type="EMBL" id="QKKF02018237">
    <property type="protein sequence ID" value="RZF40448.1"/>
    <property type="molecule type" value="Genomic_DNA"/>
</dbReference>
<feature type="transmembrane region" description="Helical" evidence="8">
    <location>
        <begin position="128"/>
        <end position="148"/>
    </location>
</feature>
<reference evidence="9 10" key="1">
    <citation type="journal article" date="2017" name="Gigascience">
        <title>Genome sequence of the small brown planthopper, Laodelphax striatellus.</title>
        <authorList>
            <person name="Zhu J."/>
            <person name="Jiang F."/>
            <person name="Wang X."/>
            <person name="Yang P."/>
            <person name="Bao Y."/>
            <person name="Zhao W."/>
            <person name="Wang W."/>
            <person name="Lu H."/>
            <person name="Wang Q."/>
            <person name="Cui N."/>
            <person name="Li J."/>
            <person name="Chen X."/>
            <person name="Luo L."/>
            <person name="Yu J."/>
            <person name="Kang L."/>
            <person name="Cui F."/>
        </authorList>
    </citation>
    <scope>NUCLEOTIDE SEQUENCE [LARGE SCALE GENOMIC DNA]</scope>
    <source>
        <strain evidence="9">Lst14</strain>
    </source>
</reference>
<keyword evidence="10" id="KW-1185">Reference proteome</keyword>
<evidence type="ECO:0000313" key="9">
    <source>
        <dbReference type="EMBL" id="RZF40448.1"/>
    </source>
</evidence>
<feature type="transmembrane region" description="Helical" evidence="8">
    <location>
        <begin position="411"/>
        <end position="429"/>
    </location>
</feature>
<evidence type="ECO:0000256" key="3">
    <source>
        <dbReference type="ARBA" id="ARBA00022448"/>
    </source>
</evidence>
<comment type="similarity">
    <text evidence="2">Belongs to the nucleotide-sugar transporter family. SLC35B subfamily.</text>
</comment>
<keyword evidence="6 8" id="KW-0472">Membrane</keyword>
<comment type="subcellular location">
    <subcellularLocation>
        <location evidence="1">Membrane</location>
        <topology evidence="1">Multi-pass membrane protein</topology>
    </subcellularLocation>
</comment>
<evidence type="ECO:0000256" key="4">
    <source>
        <dbReference type="ARBA" id="ARBA00022692"/>
    </source>
</evidence>
<keyword evidence="5 8" id="KW-1133">Transmembrane helix</keyword>
<evidence type="ECO:0000313" key="10">
    <source>
        <dbReference type="Proteomes" id="UP000291343"/>
    </source>
</evidence>
<dbReference type="GO" id="GO:0005789">
    <property type="term" value="C:endoplasmic reticulum membrane"/>
    <property type="evidence" value="ECO:0007669"/>
    <property type="project" value="TreeGrafter"/>
</dbReference>
<comment type="caution">
    <text evidence="9">The sequence shown here is derived from an EMBL/GenBank/DDBJ whole genome shotgun (WGS) entry which is preliminary data.</text>
</comment>